<dbReference type="Gene3D" id="3.40.718.10">
    <property type="entry name" value="Isopropylmalate Dehydrogenase"/>
    <property type="match status" value="1"/>
</dbReference>
<dbReference type="InterPro" id="IPR002505">
    <property type="entry name" value="PTA_PTB"/>
</dbReference>
<dbReference type="RefSeq" id="WP_084575254.1">
    <property type="nucleotide sequence ID" value="NZ_CP155572.1"/>
</dbReference>
<keyword evidence="6" id="KW-1185">Reference proteome</keyword>
<dbReference type="GO" id="GO:0016746">
    <property type="term" value="F:acyltransferase activity"/>
    <property type="evidence" value="ECO:0007669"/>
    <property type="project" value="UniProtKB-KW"/>
</dbReference>
<keyword evidence="3" id="KW-0012">Acyltransferase</keyword>
<evidence type="ECO:0000256" key="2">
    <source>
        <dbReference type="ARBA" id="ARBA00022679"/>
    </source>
</evidence>
<dbReference type="InterPro" id="IPR012147">
    <property type="entry name" value="P_Ac_Bu_trans"/>
</dbReference>
<proteinExistence type="inferred from homology"/>
<dbReference type="EMBL" id="FWXI01000006">
    <property type="protein sequence ID" value="SMC62623.1"/>
    <property type="molecule type" value="Genomic_DNA"/>
</dbReference>
<protein>
    <submittedName>
        <fullName evidence="5">Phosphate butyryltransferase</fullName>
    </submittedName>
</protein>
<evidence type="ECO:0000313" key="6">
    <source>
        <dbReference type="Proteomes" id="UP000192738"/>
    </source>
</evidence>
<dbReference type="OrthoDB" id="9774179at2"/>
<dbReference type="PIRSF" id="PIRSF000428">
    <property type="entry name" value="P_Ac_trans"/>
    <property type="match status" value="1"/>
</dbReference>
<comment type="similarity">
    <text evidence="1">Belongs to the phosphate acetyltransferase and butyryltransferase family.</text>
</comment>
<dbReference type="SUPFAM" id="SSF53659">
    <property type="entry name" value="Isocitrate/Isopropylmalate dehydrogenase-like"/>
    <property type="match status" value="1"/>
</dbReference>
<dbReference type="PANTHER" id="PTHR43356">
    <property type="entry name" value="PHOSPHATE ACETYLTRANSFERASE"/>
    <property type="match status" value="1"/>
</dbReference>
<dbReference type="STRING" id="112901.SAMN04488500_10630"/>
<evidence type="ECO:0000256" key="1">
    <source>
        <dbReference type="ARBA" id="ARBA00005656"/>
    </source>
</evidence>
<dbReference type="InterPro" id="IPR050500">
    <property type="entry name" value="Phos_Acetyltrans/Butyryltrans"/>
</dbReference>
<dbReference type="AlphaFoldDB" id="A0A1W2APN1"/>
<dbReference type="Proteomes" id="UP000192738">
    <property type="component" value="Unassembled WGS sequence"/>
</dbReference>
<reference evidence="5 6" key="1">
    <citation type="submission" date="2017-04" db="EMBL/GenBank/DDBJ databases">
        <authorList>
            <person name="Afonso C.L."/>
            <person name="Miller P.J."/>
            <person name="Scott M.A."/>
            <person name="Spackman E."/>
            <person name="Goraichik I."/>
            <person name="Dimitrov K.M."/>
            <person name="Suarez D.L."/>
            <person name="Swayne D.E."/>
        </authorList>
    </citation>
    <scope>NUCLEOTIDE SEQUENCE [LARGE SCALE GENOMIC DNA]</scope>
    <source>
        <strain evidence="5 6">DSM 5090</strain>
    </source>
</reference>
<dbReference type="Pfam" id="PF01515">
    <property type="entry name" value="PTA_PTB"/>
    <property type="match status" value="1"/>
</dbReference>
<gene>
    <name evidence="5" type="ORF">SAMN04488500_10630</name>
</gene>
<feature type="domain" description="Phosphate acetyl/butaryl transferase" evidence="4">
    <location>
        <begin position="77"/>
        <end position="293"/>
    </location>
</feature>
<name>A0A1W2APN1_9FIRM</name>
<evidence type="ECO:0000313" key="5">
    <source>
        <dbReference type="EMBL" id="SMC62623.1"/>
    </source>
</evidence>
<dbReference type="NCBIfam" id="NF004472">
    <property type="entry name" value="PRK05805.1"/>
    <property type="match status" value="1"/>
</dbReference>
<sequence>MIKKFEEIVKTAQTKGPKTIAVAVAQDCEVLLAVNSAKELGIANAILVGNEAEIRQIAQENHIDIGKFKIIEKKDNTEACRTAVQLVANGEAQVVMKGMVDTAIILKAVLDKEFGLRTENVLSHVAVADVDGYDRLFYITDAAMNIEPDLQTKKQIIENAVQVANALGNDNPKVACVCAVEKVNSKMRATLDAEGLVKMSETGDLTGCMVAGPLALDNAVSVEAAKHKGITNTVAGNAEILLMPFIESGNMLYKSIVFFARGKIAGIIVGAKAPIVLTSRADSDIAKLNSIAIGVLMASKYEEKKSCER</sequence>
<dbReference type="NCBIfam" id="NF006045">
    <property type="entry name" value="PRK08190.1"/>
    <property type="match status" value="1"/>
</dbReference>
<accession>A0A1W2APN1</accession>
<evidence type="ECO:0000256" key="3">
    <source>
        <dbReference type="ARBA" id="ARBA00023315"/>
    </source>
</evidence>
<dbReference type="PANTHER" id="PTHR43356:SF2">
    <property type="entry name" value="PHOSPHATE ACETYLTRANSFERASE"/>
    <property type="match status" value="1"/>
</dbReference>
<evidence type="ECO:0000259" key="4">
    <source>
        <dbReference type="Pfam" id="PF01515"/>
    </source>
</evidence>
<organism evidence="5 6">
    <name type="scientific">Sporomusa malonica</name>
    <dbReference type="NCBI Taxonomy" id="112901"/>
    <lineage>
        <taxon>Bacteria</taxon>
        <taxon>Bacillati</taxon>
        <taxon>Bacillota</taxon>
        <taxon>Negativicutes</taxon>
        <taxon>Selenomonadales</taxon>
        <taxon>Sporomusaceae</taxon>
        <taxon>Sporomusa</taxon>
    </lineage>
</organism>
<keyword evidence="2 5" id="KW-0808">Transferase</keyword>